<evidence type="ECO:0000256" key="3">
    <source>
        <dbReference type="ARBA" id="ARBA00022737"/>
    </source>
</evidence>
<evidence type="ECO:0000313" key="8">
    <source>
        <dbReference type="Proteomes" id="UP001195914"/>
    </source>
</evidence>
<evidence type="ECO:0000256" key="4">
    <source>
        <dbReference type="ARBA" id="ARBA00023054"/>
    </source>
</evidence>
<dbReference type="InterPro" id="IPR013180">
    <property type="entry name" value="CTNNBL1_N"/>
</dbReference>
<dbReference type="InterPro" id="IPR039678">
    <property type="entry name" value="CTNNBL1"/>
</dbReference>
<dbReference type="Pfam" id="PF08216">
    <property type="entry name" value="CTNNBL"/>
    <property type="match status" value="1"/>
</dbReference>
<dbReference type="InterPro" id="IPR011989">
    <property type="entry name" value="ARM-like"/>
</dbReference>
<keyword evidence="5" id="KW-0539">Nucleus</keyword>
<evidence type="ECO:0000256" key="5">
    <source>
        <dbReference type="ARBA" id="ARBA00023242"/>
    </source>
</evidence>
<comment type="subcellular location">
    <subcellularLocation>
        <location evidence="1">Nucleus</location>
    </subcellularLocation>
</comment>
<keyword evidence="2" id="KW-0597">Phosphoprotein</keyword>
<evidence type="ECO:0000256" key="1">
    <source>
        <dbReference type="ARBA" id="ARBA00004123"/>
    </source>
</evidence>
<name>A0AAD9LEH1_BABDI</name>
<dbReference type="GO" id="GO:0010467">
    <property type="term" value="P:gene expression"/>
    <property type="evidence" value="ECO:0007669"/>
    <property type="project" value="UniProtKB-ARBA"/>
</dbReference>
<dbReference type="SUPFAM" id="SSF48371">
    <property type="entry name" value="ARM repeat"/>
    <property type="match status" value="1"/>
</dbReference>
<proteinExistence type="predicted"/>
<feature type="domain" description="Beta-catenin-like protein 1 N-terminal" evidence="6">
    <location>
        <begin position="3"/>
        <end position="97"/>
    </location>
</feature>
<dbReference type="Gene3D" id="1.25.10.10">
    <property type="entry name" value="Leucine-rich Repeat Variant"/>
    <property type="match status" value="1"/>
</dbReference>
<dbReference type="Proteomes" id="UP001195914">
    <property type="component" value="Unassembled WGS sequence"/>
</dbReference>
<dbReference type="AlphaFoldDB" id="A0AAD9LEH1"/>
<dbReference type="GO" id="GO:0005681">
    <property type="term" value="C:spliceosomal complex"/>
    <property type="evidence" value="ECO:0007669"/>
    <property type="project" value="TreeGrafter"/>
</dbReference>
<dbReference type="PANTHER" id="PTHR14978">
    <property type="entry name" value="BETA-CATENIN-LIKE PROTEIN 1 NUCLEAR ASSOCIATED PROTEIN"/>
    <property type="match status" value="1"/>
</dbReference>
<evidence type="ECO:0000313" key="7">
    <source>
        <dbReference type="EMBL" id="KAK1933458.1"/>
    </source>
</evidence>
<comment type="caution">
    <text evidence="7">The sequence shown here is derived from an EMBL/GenBank/DDBJ whole genome shotgun (WGS) entry which is preliminary data.</text>
</comment>
<keyword evidence="8" id="KW-1185">Reference proteome</keyword>
<protein>
    <recommendedName>
        <fullName evidence="6">Beta-catenin-like protein 1 N-terminal domain-containing protein</fullName>
    </recommendedName>
</protein>
<dbReference type="PANTHER" id="PTHR14978:SF0">
    <property type="entry name" value="BETA-CATENIN-LIKE PROTEIN 1"/>
    <property type="match status" value="1"/>
</dbReference>
<dbReference type="InterPro" id="IPR016024">
    <property type="entry name" value="ARM-type_fold"/>
</dbReference>
<evidence type="ECO:0000256" key="2">
    <source>
        <dbReference type="ARBA" id="ARBA00022553"/>
    </source>
</evidence>
<evidence type="ECO:0000259" key="6">
    <source>
        <dbReference type="SMART" id="SM01156"/>
    </source>
</evidence>
<keyword evidence="3" id="KW-0677">Repeat</keyword>
<dbReference type="FunFam" id="1.25.10.10:FF:001136">
    <property type="entry name" value="Beta-catenin-like protein 1"/>
    <property type="match status" value="1"/>
</dbReference>
<organism evidence="7 8">
    <name type="scientific">Babesia divergens</name>
    <dbReference type="NCBI Taxonomy" id="32595"/>
    <lineage>
        <taxon>Eukaryota</taxon>
        <taxon>Sar</taxon>
        <taxon>Alveolata</taxon>
        <taxon>Apicomplexa</taxon>
        <taxon>Aconoidasida</taxon>
        <taxon>Piroplasmida</taxon>
        <taxon>Babesiidae</taxon>
        <taxon>Babesia</taxon>
    </lineage>
</organism>
<dbReference type="EMBL" id="JAHBMH010000073">
    <property type="protein sequence ID" value="KAK1933458.1"/>
    <property type="molecule type" value="Genomic_DNA"/>
</dbReference>
<reference evidence="7" key="1">
    <citation type="journal article" date="2014" name="Nucleic Acids Res.">
        <title>The evolutionary dynamics of variant antigen genes in Babesia reveal a history of genomic innovation underlying host-parasite interaction.</title>
        <authorList>
            <person name="Jackson A.P."/>
            <person name="Otto T.D."/>
            <person name="Darby A."/>
            <person name="Ramaprasad A."/>
            <person name="Xia D."/>
            <person name="Echaide I.E."/>
            <person name="Farber M."/>
            <person name="Gahlot S."/>
            <person name="Gamble J."/>
            <person name="Gupta D."/>
            <person name="Gupta Y."/>
            <person name="Jackson L."/>
            <person name="Malandrin L."/>
            <person name="Malas T.B."/>
            <person name="Moussa E."/>
            <person name="Nair M."/>
            <person name="Reid A.J."/>
            <person name="Sanders M."/>
            <person name="Sharma J."/>
            <person name="Tracey A."/>
            <person name="Quail M.A."/>
            <person name="Weir W."/>
            <person name="Wastling J.M."/>
            <person name="Hall N."/>
            <person name="Willadsen P."/>
            <person name="Lingelbach K."/>
            <person name="Shiels B."/>
            <person name="Tait A."/>
            <person name="Berriman M."/>
            <person name="Allred D.R."/>
            <person name="Pain A."/>
        </authorList>
    </citation>
    <scope>NUCLEOTIDE SEQUENCE</scope>
    <source>
        <strain evidence="7">1802A</strain>
    </source>
</reference>
<keyword evidence="4" id="KW-0175">Coiled coil</keyword>
<gene>
    <name evidence="7" type="ORF">X943_003741</name>
</gene>
<sequence>MSSSADTDREGLTAANLRRHVGLLEKRLLRNQQDRLESPDDPERWIKSEVDLEEQIRMFRDLSTMPELFESFEEYGGLRILCDALSHPNIDISIATLNVLNELLDPELIVGLQKADHFLKAVHSLGFHKLCITTLLKIDEDNSEVDYEGVKSALEMLESLVEMFPSVVEEVSANVELLLFLLKRMKSSKTVEYDSNRVQASELLCVLFQQSEECLKLVGGPKVEGIDKLLRIVTVYRKKDPEGVEEEEIVENAFQCLCNLMLVAPNRVAFGKLQGIKLLVRLIKERRFTYQLAIKLLDYALMDCPASCTLFVEGMGLKSIFSVLMRKGVKTKAGTEAEKQEDEHVLGALHSLCTHCTGTELARVMNKFVEHKYEKLERLVELHEKYTSLSKAAVNRMDNKSTSAKSMYSALNLNEDTQDYLDKYEAGLSICQLVNCIFLRLYNMGNKNLSTCLLLLLHNKDYLEHLDDSASDSRQHMEKLLKNFLIGCSDSGLFN</sequence>
<accession>A0AAD9LEH1</accession>
<dbReference type="SMART" id="SM01156">
    <property type="entry name" value="DUF1716"/>
    <property type="match status" value="1"/>
</dbReference>
<reference evidence="7" key="2">
    <citation type="submission" date="2021-05" db="EMBL/GenBank/DDBJ databases">
        <authorList>
            <person name="Pain A."/>
        </authorList>
    </citation>
    <scope>NUCLEOTIDE SEQUENCE</scope>
    <source>
        <strain evidence="7">1802A</strain>
    </source>
</reference>